<organism evidence="1 2">
    <name type="scientific">Henosepilachna vigintioctopunctata</name>
    <dbReference type="NCBI Taxonomy" id="420089"/>
    <lineage>
        <taxon>Eukaryota</taxon>
        <taxon>Metazoa</taxon>
        <taxon>Ecdysozoa</taxon>
        <taxon>Arthropoda</taxon>
        <taxon>Hexapoda</taxon>
        <taxon>Insecta</taxon>
        <taxon>Pterygota</taxon>
        <taxon>Neoptera</taxon>
        <taxon>Endopterygota</taxon>
        <taxon>Coleoptera</taxon>
        <taxon>Polyphaga</taxon>
        <taxon>Cucujiformia</taxon>
        <taxon>Coccinelloidea</taxon>
        <taxon>Coccinellidae</taxon>
        <taxon>Epilachninae</taxon>
        <taxon>Epilachnini</taxon>
        <taxon>Henosepilachna</taxon>
    </lineage>
</organism>
<evidence type="ECO:0000313" key="2">
    <source>
        <dbReference type="Proteomes" id="UP001431783"/>
    </source>
</evidence>
<protein>
    <submittedName>
        <fullName evidence="1">Uncharacterized protein</fullName>
    </submittedName>
</protein>
<dbReference type="Proteomes" id="UP001431783">
    <property type="component" value="Unassembled WGS sequence"/>
</dbReference>
<evidence type="ECO:0000313" key="1">
    <source>
        <dbReference type="EMBL" id="KAK9870047.1"/>
    </source>
</evidence>
<name>A0AAW1TPQ8_9CUCU</name>
<comment type="caution">
    <text evidence="1">The sequence shown here is derived from an EMBL/GenBank/DDBJ whole genome shotgun (WGS) entry which is preliminary data.</text>
</comment>
<reference evidence="1 2" key="1">
    <citation type="submission" date="2023-03" db="EMBL/GenBank/DDBJ databases">
        <title>Genome insight into feeding habits of ladybird beetles.</title>
        <authorList>
            <person name="Li H.-S."/>
            <person name="Huang Y.-H."/>
            <person name="Pang H."/>
        </authorList>
    </citation>
    <scope>NUCLEOTIDE SEQUENCE [LARGE SCALE GENOMIC DNA]</scope>
    <source>
        <strain evidence="1">SYSU_2023b</strain>
        <tissue evidence="1">Whole body</tissue>
    </source>
</reference>
<dbReference type="EMBL" id="JARQZJ010000002">
    <property type="protein sequence ID" value="KAK9870047.1"/>
    <property type="molecule type" value="Genomic_DNA"/>
</dbReference>
<sequence>MKVKSGRNFVITLLQIRLISEKWKKFCDGSSSDTRLISEKWKKFCDGSSSDTRLISEKWKKFCDGSSSDTRLISTNLIKKISDPEIFFVCIIRVKLKTDKATMG</sequence>
<dbReference type="AlphaFoldDB" id="A0AAW1TPQ8"/>
<keyword evidence="2" id="KW-1185">Reference proteome</keyword>
<proteinExistence type="predicted"/>
<accession>A0AAW1TPQ8</accession>
<gene>
    <name evidence="1" type="ORF">WA026_006142</name>
</gene>